<dbReference type="STRING" id="382638.Hac_0067"/>
<dbReference type="GO" id="GO:0009244">
    <property type="term" value="P:lipopolysaccharide core region biosynthetic process"/>
    <property type="evidence" value="ECO:0007669"/>
    <property type="project" value="TreeGrafter"/>
</dbReference>
<name>Q17ZJ7_HELAH</name>
<sequence length="365" mass="42222">MILDSKFFVFILFNVLSACFLSSASADFILRAFLYSFIWLFIVYWAISFIKNGFVAEILKSFILVLGIVFSCIDIFGSYYFHLPLSNELGNILFTTHYKESLEFLHAYVYPNWYFVVGLILIAVGSLKLFSFIPNKPIPLKMASILSVLFLIVEVPHTIKTIKKYKEHEALLNADGTMEYIALAKGVYYFGRNISSLRESNNSSQVLEKASYPKDYLLKNTGSVENVVLVFGESLNRNFMGVYGYQAPTTPYLSTLKEKGSLLVFDNVISPAFYTDKSFTMLLTYANRDNLNQKAWYQFKNLAHILKLSDYKSVWITSQGFGIMWGNSYYQVAKYFDTYIENDKPYDENLVALFKRYYDNERERE</sequence>
<dbReference type="PROSITE" id="PS51257">
    <property type="entry name" value="PROKAR_LIPOPROTEIN"/>
    <property type="match status" value="1"/>
</dbReference>
<keyword evidence="4" id="KW-1185">Reference proteome</keyword>
<dbReference type="KEGG" id="hac:Hac_0067"/>
<dbReference type="PANTHER" id="PTHR30443">
    <property type="entry name" value="INNER MEMBRANE PROTEIN"/>
    <property type="match status" value="1"/>
</dbReference>
<evidence type="ECO:0000313" key="4">
    <source>
        <dbReference type="Proteomes" id="UP000000775"/>
    </source>
</evidence>
<dbReference type="InterPro" id="IPR040423">
    <property type="entry name" value="PEA_transferase"/>
</dbReference>
<accession>Q17ZJ7</accession>
<dbReference type="AlphaFoldDB" id="Q17ZJ7"/>
<dbReference type="GO" id="GO:0016776">
    <property type="term" value="F:phosphotransferase activity, phosphate group as acceptor"/>
    <property type="evidence" value="ECO:0007669"/>
    <property type="project" value="TreeGrafter"/>
</dbReference>
<feature type="transmembrane region" description="Helical" evidence="1">
    <location>
        <begin position="32"/>
        <end position="50"/>
    </location>
</feature>
<dbReference type="EMBL" id="AM260522">
    <property type="protein sequence ID" value="CAJ98929.1"/>
    <property type="molecule type" value="Genomic_DNA"/>
</dbReference>
<feature type="transmembrane region" description="Helical" evidence="1">
    <location>
        <begin position="113"/>
        <end position="130"/>
    </location>
</feature>
<keyword evidence="1" id="KW-0812">Transmembrane</keyword>
<organism evidence="3 4">
    <name type="scientific">Helicobacter acinonychis (strain Sheeba)</name>
    <dbReference type="NCBI Taxonomy" id="382638"/>
    <lineage>
        <taxon>Bacteria</taxon>
        <taxon>Pseudomonadati</taxon>
        <taxon>Campylobacterota</taxon>
        <taxon>Epsilonproteobacteria</taxon>
        <taxon>Campylobacterales</taxon>
        <taxon>Helicobacteraceae</taxon>
        <taxon>Helicobacter</taxon>
    </lineage>
</organism>
<dbReference type="eggNOG" id="COG2194">
    <property type="taxonomic scope" value="Bacteria"/>
</dbReference>
<dbReference type="BioCyc" id="HACI382638:HAC_RS00310-MONOMER"/>
<evidence type="ECO:0000259" key="2">
    <source>
        <dbReference type="Pfam" id="PF00884"/>
    </source>
</evidence>
<keyword evidence="1" id="KW-1133">Transmembrane helix</keyword>
<proteinExistence type="predicted"/>
<dbReference type="Pfam" id="PF00884">
    <property type="entry name" value="Sulfatase"/>
    <property type="match status" value="1"/>
</dbReference>
<feature type="transmembrane region" description="Helical" evidence="1">
    <location>
        <begin position="7"/>
        <end position="26"/>
    </location>
</feature>
<reference evidence="3 4" key="1">
    <citation type="journal article" date="2006" name="PLoS Genet.">
        <title>Who ate whom? Adaptive Helicobacter genomic changes that accompanied a host jump from early humans to large felines.</title>
        <authorList>
            <person name="Eppinger M."/>
            <person name="Baar C."/>
            <person name="Linz B."/>
            <person name="Raddatz G."/>
            <person name="Lanz C."/>
            <person name="Keller H."/>
            <person name="Morelli G."/>
            <person name="Gressmann H."/>
            <person name="Achtman M."/>
            <person name="Schuster S.C."/>
        </authorList>
    </citation>
    <scope>NUCLEOTIDE SEQUENCE [LARGE SCALE GENOMIC DNA]</scope>
    <source>
        <strain evidence="3 4">Sheeba</strain>
    </source>
</reference>
<gene>
    <name evidence="3" type="primary">fragment 1</name>
    <name evidence="3" type="ordered locus">Hac_0067</name>
</gene>
<evidence type="ECO:0000313" key="3">
    <source>
        <dbReference type="EMBL" id="CAJ98929.1"/>
    </source>
</evidence>
<dbReference type="HOGENOM" id="CLU_064697_0_0_7"/>
<dbReference type="Proteomes" id="UP000000775">
    <property type="component" value="Chromosome"/>
</dbReference>
<evidence type="ECO:0000256" key="1">
    <source>
        <dbReference type="SAM" id="Phobius"/>
    </source>
</evidence>
<dbReference type="Gene3D" id="3.40.720.10">
    <property type="entry name" value="Alkaline Phosphatase, subunit A"/>
    <property type="match status" value="1"/>
</dbReference>
<dbReference type="OrthoDB" id="9786870at2"/>
<dbReference type="SUPFAM" id="SSF53649">
    <property type="entry name" value="Alkaline phosphatase-like"/>
    <property type="match status" value="1"/>
</dbReference>
<dbReference type="InterPro" id="IPR000917">
    <property type="entry name" value="Sulfatase_N"/>
</dbReference>
<dbReference type="InterPro" id="IPR017850">
    <property type="entry name" value="Alkaline_phosphatase_core_sf"/>
</dbReference>
<protein>
    <submittedName>
        <fullName evidence="3">Metal-dependent hydrolase 1</fullName>
    </submittedName>
</protein>
<feature type="transmembrane region" description="Helical" evidence="1">
    <location>
        <begin position="62"/>
        <end position="81"/>
    </location>
</feature>
<feature type="domain" description="Sulfatase N-terminal" evidence="2">
    <location>
        <begin position="226"/>
        <end position="357"/>
    </location>
</feature>
<dbReference type="GO" id="GO:0016787">
    <property type="term" value="F:hydrolase activity"/>
    <property type="evidence" value="ECO:0007669"/>
    <property type="project" value="UniProtKB-KW"/>
</dbReference>
<dbReference type="PANTHER" id="PTHR30443:SF2">
    <property type="entry name" value="PHOSPHOETHANOLAMINE TRANSFERASE EPTC"/>
    <property type="match status" value="1"/>
</dbReference>
<keyword evidence="1" id="KW-0472">Membrane</keyword>
<dbReference type="GO" id="GO:0005886">
    <property type="term" value="C:plasma membrane"/>
    <property type="evidence" value="ECO:0007669"/>
    <property type="project" value="UniProtKB-SubCell"/>
</dbReference>
<keyword evidence="3" id="KW-0378">Hydrolase</keyword>